<reference evidence="6" key="1">
    <citation type="journal article" date="2019" name="Int. J. Syst. Evol. Microbiol.">
        <title>The Global Catalogue of Microorganisms (GCM) 10K type strain sequencing project: providing services to taxonomists for standard genome sequencing and annotation.</title>
        <authorList>
            <consortium name="The Broad Institute Genomics Platform"/>
            <consortium name="The Broad Institute Genome Sequencing Center for Infectious Disease"/>
            <person name="Wu L."/>
            <person name="Ma J."/>
        </authorList>
    </citation>
    <scope>NUCLEOTIDE SEQUENCE [LARGE SCALE GENOMIC DNA]</scope>
    <source>
        <strain evidence="6">JCM 13244</strain>
    </source>
</reference>
<keyword evidence="2" id="KW-0012">Acyltransferase</keyword>
<evidence type="ECO:0000256" key="1">
    <source>
        <dbReference type="ARBA" id="ARBA00022679"/>
    </source>
</evidence>
<evidence type="ECO:0000259" key="4">
    <source>
        <dbReference type="PROSITE" id="PS51186"/>
    </source>
</evidence>
<evidence type="ECO:0000313" key="6">
    <source>
        <dbReference type="Proteomes" id="UP001499947"/>
    </source>
</evidence>
<evidence type="ECO:0000256" key="2">
    <source>
        <dbReference type="ARBA" id="ARBA00023315"/>
    </source>
</evidence>
<name>A0ABP4SLY7_9ACTN</name>
<organism evidence="5 6">
    <name type="scientific">Streptomyces yatensis</name>
    <dbReference type="NCBI Taxonomy" id="155177"/>
    <lineage>
        <taxon>Bacteria</taxon>
        <taxon>Bacillati</taxon>
        <taxon>Actinomycetota</taxon>
        <taxon>Actinomycetes</taxon>
        <taxon>Kitasatosporales</taxon>
        <taxon>Streptomycetaceae</taxon>
        <taxon>Streptomyces</taxon>
        <taxon>Streptomyces violaceusniger group</taxon>
    </lineage>
</organism>
<dbReference type="SUPFAM" id="SSF55729">
    <property type="entry name" value="Acyl-CoA N-acyltransferases (Nat)"/>
    <property type="match status" value="1"/>
</dbReference>
<evidence type="ECO:0000256" key="3">
    <source>
        <dbReference type="SAM" id="MobiDB-lite"/>
    </source>
</evidence>
<dbReference type="RefSeq" id="WP_211125900.1">
    <property type="nucleotide sequence ID" value="NZ_BAAALR010000015.1"/>
</dbReference>
<comment type="caution">
    <text evidence="5">The sequence shown here is derived from an EMBL/GenBank/DDBJ whole genome shotgun (WGS) entry which is preliminary data.</text>
</comment>
<gene>
    <name evidence="5" type="ORF">GCM10009680_13300</name>
</gene>
<dbReference type="InterPro" id="IPR000182">
    <property type="entry name" value="GNAT_dom"/>
</dbReference>
<dbReference type="EMBL" id="BAAALR010000015">
    <property type="protein sequence ID" value="GAA1675029.1"/>
    <property type="molecule type" value="Genomic_DNA"/>
</dbReference>
<feature type="domain" description="N-acetyltransferase" evidence="4">
    <location>
        <begin position="39"/>
        <end position="191"/>
    </location>
</feature>
<dbReference type="PANTHER" id="PTHR43877">
    <property type="entry name" value="AMINOALKYLPHOSPHONATE N-ACETYLTRANSFERASE-RELATED-RELATED"/>
    <property type="match status" value="1"/>
</dbReference>
<sequence>MTSTPRSQDGSRAPASPATEPARGWTVAARPVDDPVSAMLLREYLVDVADRYYRLHEERDSTPEEIEQALAEMPSDDLAPPRGVFLLAHHEGELAGCAGVRLMDGRTAGPERAAELKRVYVRPAKRGLGGGAALLAAVETAAGELGAERIALDTRLDLVEARALYARHGYREVPPFTEGPYAEVWMAKELG</sequence>
<dbReference type="InterPro" id="IPR050832">
    <property type="entry name" value="Bact_Acetyltransf"/>
</dbReference>
<accession>A0ABP4SLY7</accession>
<keyword evidence="1" id="KW-0808">Transferase</keyword>
<dbReference type="Pfam" id="PF00583">
    <property type="entry name" value="Acetyltransf_1"/>
    <property type="match status" value="1"/>
</dbReference>
<dbReference type="Gene3D" id="3.40.630.30">
    <property type="match status" value="1"/>
</dbReference>
<dbReference type="InterPro" id="IPR016181">
    <property type="entry name" value="Acyl_CoA_acyltransferase"/>
</dbReference>
<feature type="region of interest" description="Disordered" evidence="3">
    <location>
        <begin position="1"/>
        <end position="27"/>
    </location>
</feature>
<feature type="compositionally biased region" description="Polar residues" evidence="3">
    <location>
        <begin position="1"/>
        <end position="10"/>
    </location>
</feature>
<protein>
    <submittedName>
        <fullName evidence="5">GNAT family N-acetyltransferase</fullName>
    </submittedName>
</protein>
<dbReference type="PROSITE" id="PS51186">
    <property type="entry name" value="GNAT"/>
    <property type="match status" value="1"/>
</dbReference>
<proteinExistence type="predicted"/>
<evidence type="ECO:0000313" key="5">
    <source>
        <dbReference type="EMBL" id="GAA1675029.1"/>
    </source>
</evidence>
<keyword evidence="6" id="KW-1185">Reference proteome</keyword>
<dbReference type="PANTHER" id="PTHR43877:SF2">
    <property type="entry name" value="AMINOALKYLPHOSPHONATE N-ACETYLTRANSFERASE-RELATED"/>
    <property type="match status" value="1"/>
</dbReference>
<dbReference type="Proteomes" id="UP001499947">
    <property type="component" value="Unassembled WGS sequence"/>
</dbReference>